<protein>
    <recommendedName>
        <fullName evidence="1">RES domain-containing protein</fullName>
    </recommendedName>
</protein>
<dbReference type="AlphaFoldDB" id="A0A3B0ZSG3"/>
<dbReference type="Pfam" id="PF08808">
    <property type="entry name" value="RES"/>
    <property type="match status" value="1"/>
</dbReference>
<organism evidence="2">
    <name type="scientific">hydrothermal vent metagenome</name>
    <dbReference type="NCBI Taxonomy" id="652676"/>
    <lineage>
        <taxon>unclassified sequences</taxon>
        <taxon>metagenomes</taxon>
        <taxon>ecological metagenomes</taxon>
    </lineage>
</organism>
<dbReference type="SMART" id="SM00953">
    <property type="entry name" value="RES"/>
    <property type="match status" value="1"/>
</dbReference>
<evidence type="ECO:0000313" key="2">
    <source>
        <dbReference type="EMBL" id="VAW90287.1"/>
    </source>
</evidence>
<dbReference type="InterPro" id="IPR014914">
    <property type="entry name" value="RES_dom"/>
</dbReference>
<proteinExistence type="predicted"/>
<sequence>MICAACVFKQSMKDFIKVSGASSKCDYCAAMGVCVEDLMIFGFMKERVLNILVQTSELSDYEQAMIFEGGAAEPPVFELLEFFGEYSEFAVDEFMGNFDEALSDGTGGPDESGLFALDDGSLDELNEFEIRWDKFIHSIHHQRRFFNEDVRRFCDDLFDAISIGDALEAVLIYTVKDSELLYRARIPANREDIETIAADPIKQLGPVPAVLAGSQRMTSSGVSSFYAAFDRDTCLSELRPIVGDAVISGEFRPNRELRLLDLNALTTLPKPDDVFADDYLNKSHARAFFSELVFQLSRPSGRNTQQDYLATQVVFEYLSLRFGGQVHGIKYSSVQKNGAAECVALFPEYSSVKVDSDQVDTNTIFPESAKPAMLFFVPESLRFHRVKSVSYEGTEDDSVLDLTTSDRIMKRLFPEKRC</sequence>
<gene>
    <name evidence="2" type="ORF">MNBD_GAMMA17-1690</name>
</gene>
<reference evidence="2" key="1">
    <citation type="submission" date="2018-06" db="EMBL/GenBank/DDBJ databases">
        <authorList>
            <person name="Zhirakovskaya E."/>
        </authorList>
    </citation>
    <scope>NUCLEOTIDE SEQUENCE</scope>
</reference>
<name>A0A3B0ZSG3_9ZZZZ</name>
<dbReference type="EMBL" id="UOFQ01000178">
    <property type="protein sequence ID" value="VAW90287.1"/>
    <property type="molecule type" value="Genomic_DNA"/>
</dbReference>
<evidence type="ECO:0000259" key="1">
    <source>
        <dbReference type="SMART" id="SM00953"/>
    </source>
</evidence>
<feature type="domain" description="RES" evidence="1">
    <location>
        <begin position="200"/>
        <end position="355"/>
    </location>
</feature>
<accession>A0A3B0ZSG3</accession>